<dbReference type="EMBL" id="JAQIFT010000021">
    <property type="protein sequence ID" value="MDA3730992.1"/>
    <property type="molecule type" value="Genomic_DNA"/>
</dbReference>
<dbReference type="Proteomes" id="UP001169242">
    <property type="component" value="Unassembled WGS sequence"/>
</dbReference>
<keyword evidence="3" id="KW-1185">Reference proteome</keyword>
<name>A0AA42DLF5_9FIRM</name>
<organism evidence="2 3">
    <name type="scientific">Holtiella tumoricola</name>
    <dbReference type="NCBI Taxonomy" id="3018743"/>
    <lineage>
        <taxon>Bacteria</taxon>
        <taxon>Bacillati</taxon>
        <taxon>Bacillota</taxon>
        <taxon>Clostridia</taxon>
        <taxon>Lachnospirales</taxon>
        <taxon>Cellulosilyticaceae</taxon>
        <taxon>Holtiella</taxon>
    </lineage>
</organism>
<keyword evidence="1" id="KW-0812">Transmembrane</keyword>
<keyword evidence="1" id="KW-1133">Transmembrane helix</keyword>
<sequence>MIVFILLETSNIIILYFKPDSKLGNGVAVFNGWEESKKDKDMHEFVKYLVYWVAGTKLIFIVLLLVILFTGSSLTKILSVVALILSIGSFYWKLYPIIRGLDKKGKITPYGYSKKLSLMIAGFMIMFSLAMIIYLI</sequence>
<protein>
    <submittedName>
        <fullName evidence="2">Uncharacterized protein</fullName>
    </submittedName>
</protein>
<evidence type="ECO:0000313" key="3">
    <source>
        <dbReference type="Proteomes" id="UP001169242"/>
    </source>
</evidence>
<proteinExistence type="predicted"/>
<reference evidence="2" key="1">
    <citation type="journal article" date="2023" name="Int. J. Syst. Evol. Microbiol.">
        <title>&lt;i&gt;Holtiella tumoricola&lt;/i&gt; gen. nov. sp. nov., isolated from a human clinical sample.</title>
        <authorList>
            <person name="Allen-Vercoe E."/>
            <person name="Daigneault M.C."/>
            <person name="Vancuren S.J."/>
            <person name="Cochrane K."/>
            <person name="O'Neal L.L."/>
            <person name="Sankaranarayanan K."/>
            <person name="Lawson P.A."/>
        </authorList>
    </citation>
    <scope>NUCLEOTIDE SEQUENCE</scope>
    <source>
        <strain evidence="2">CC70A</strain>
    </source>
</reference>
<keyword evidence="1" id="KW-0472">Membrane</keyword>
<dbReference type="RefSeq" id="WP_271011463.1">
    <property type="nucleotide sequence ID" value="NZ_JAQIFT010000021.1"/>
</dbReference>
<gene>
    <name evidence="2" type="ORF">PBV87_05700</name>
</gene>
<comment type="caution">
    <text evidence="2">The sequence shown here is derived from an EMBL/GenBank/DDBJ whole genome shotgun (WGS) entry which is preliminary data.</text>
</comment>
<evidence type="ECO:0000256" key="1">
    <source>
        <dbReference type="SAM" id="Phobius"/>
    </source>
</evidence>
<accession>A0AA42DLF5</accession>
<evidence type="ECO:0000313" key="2">
    <source>
        <dbReference type="EMBL" id="MDA3730992.1"/>
    </source>
</evidence>
<feature type="transmembrane region" description="Helical" evidence="1">
    <location>
        <begin position="48"/>
        <end position="71"/>
    </location>
</feature>
<feature type="transmembrane region" description="Helical" evidence="1">
    <location>
        <begin position="77"/>
        <end position="95"/>
    </location>
</feature>
<dbReference type="AlphaFoldDB" id="A0AA42DLF5"/>
<feature type="transmembrane region" description="Helical" evidence="1">
    <location>
        <begin position="116"/>
        <end position="135"/>
    </location>
</feature>